<feature type="compositionally biased region" description="Basic and acidic residues" evidence="1">
    <location>
        <begin position="114"/>
        <end position="130"/>
    </location>
</feature>
<feature type="compositionally biased region" description="Polar residues" evidence="1">
    <location>
        <begin position="198"/>
        <end position="218"/>
    </location>
</feature>
<feature type="compositionally biased region" description="Basic and acidic residues" evidence="1">
    <location>
        <begin position="222"/>
        <end position="271"/>
    </location>
</feature>
<feature type="compositionally biased region" description="Acidic residues" evidence="1">
    <location>
        <begin position="102"/>
        <end position="113"/>
    </location>
</feature>
<dbReference type="AlphaFoldDB" id="A0A9Q0MIG2"/>
<feature type="region of interest" description="Disordered" evidence="1">
    <location>
        <begin position="87"/>
        <end position="131"/>
    </location>
</feature>
<dbReference type="EMBL" id="JAPWDV010000001">
    <property type="protein sequence ID" value="KAJ6224255.1"/>
    <property type="molecule type" value="Genomic_DNA"/>
</dbReference>
<feature type="compositionally biased region" description="Low complexity" evidence="1">
    <location>
        <begin position="91"/>
        <end position="101"/>
    </location>
</feature>
<dbReference type="Proteomes" id="UP001142055">
    <property type="component" value="Chromosome 1"/>
</dbReference>
<protein>
    <submittedName>
        <fullName evidence="2">Uncharacterized protein</fullName>
    </submittedName>
</protein>
<name>A0A9Q0MIG2_BLOTA</name>
<feature type="compositionally biased region" description="Low complexity" evidence="1">
    <location>
        <begin position="38"/>
        <end position="58"/>
    </location>
</feature>
<gene>
    <name evidence="2" type="ORF">RDWZM_002800</name>
</gene>
<feature type="region of interest" description="Disordered" evidence="1">
    <location>
        <begin position="38"/>
        <end position="62"/>
    </location>
</feature>
<sequence length="318" mass="37065">MEPLNKLEILSLVAKYCYQLPMDQEVTMNERMWQSITSSIESNSNRQSEQSTEQQNSSLGSNIVQKAETISSLDALNEQENLKIDLNSNQTVSEFSSTETETNSETEIEQSLDSDDKSEFAQDFNEEPKSELSSVAHVMKLTNEIENWHLSKDLNVPKKKTKMSCKSEVMCESNQQVKVKDETETRKSKNKKQMGYGTLNNSISSSVQEESLEKSATNMEPDDPKHAQQLARRRECYARRMSDPEERAKQREKWRNYERARRSAETSEQRMLRNMKRSATQRARYIRLISTEKGRLSQKNKNRYYYLKRKEGNFFPSE</sequence>
<evidence type="ECO:0000313" key="3">
    <source>
        <dbReference type="Proteomes" id="UP001142055"/>
    </source>
</evidence>
<comment type="caution">
    <text evidence="2">The sequence shown here is derived from an EMBL/GenBank/DDBJ whole genome shotgun (WGS) entry which is preliminary data.</text>
</comment>
<evidence type="ECO:0000256" key="1">
    <source>
        <dbReference type="SAM" id="MobiDB-lite"/>
    </source>
</evidence>
<keyword evidence="3" id="KW-1185">Reference proteome</keyword>
<reference evidence="2" key="1">
    <citation type="submission" date="2022-12" db="EMBL/GenBank/DDBJ databases">
        <title>Genome assemblies of Blomia tropicalis.</title>
        <authorList>
            <person name="Cui Y."/>
        </authorList>
    </citation>
    <scope>NUCLEOTIDE SEQUENCE</scope>
    <source>
        <tissue evidence="2">Adult mites</tissue>
    </source>
</reference>
<organism evidence="2 3">
    <name type="scientific">Blomia tropicalis</name>
    <name type="common">Mite</name>
    <dbReference type="NCBI Taxonomy" id="40697"/>
    <lineage>
        <taxon>Eukaryota</taxon>
        <taxon>Metazoa</taxon>
        <taxon>Ecdysozoa</taxon>
        <taxon>Arthropoda</taxon>
        <taxon>Chelicerata</taxon>
        <taxon>Arachnida</taxon>
        <taxon>Acari</taxon>
        <taxon>Acariformes</taxon>
        <taxon>Sarcoptiformes</taxon>
        <taxon>Astigmata</taxon>
        <taxon>Glycyphagoidea</taxon>
        <taxon>Echimyopodidae</taxon>
        <taxon>Blomia</taxon>
    </lineage>
</organism>
<proteinExistence type="predicted"/>
<feature type="region of interest" description="Disordered" evidence="1">
    <location>
        <begin position="180"/>
        <end position="280"/>
    </location>
</feature>
<accession>A0A9Q0MIG2</accession>
<evidence type="ECO:0000313" key="2">
    <source>
        <dbReference type="EMBL" id="KAJ6224255.1"/>
    </source>
</evidence>